<dbReference type="RefSeq" id="WP_220123870.1">
    <property type="nucleotide sequence ID" value="NZ_QMCK01000193.1"/>
</dbReference>
<feature type="non-terminal residue" evidence="2">
    <location>
        <position position="90"/>
    </location>
</feature>
<dbReference type="Pfam" id="PF20720">
    <property type="entry name" value="nSTAND3"/>
    <property type="match status" value="1"/>
</dbReference>
<proteinExistence type="predicted"/>
<feature type="non-terminal residue" evidence="2">
    <location>
        <position position="1"/>
    </location>
</feature>
<evidence type="ECO:0000313" key="3">
    <source>
        <dbReference type="Proteomes" id="UP000250603"/>
    </source>
</evidence>
<sequence>LGATHLEIFSGNSDSKIVNFIKRIINDKNKRMILTSRTNILNRAKSLSELFNTEKVDKKEFEINVSNLTEIEKADMLYNHIWHSLLTPEY</sequence>
<comment type="caution">
    <text evidence="2">The sequence shown here is derived from an EMBL/GenBank/DDBJ whole genome shotgun (WGS) entry which is preliminary data.</text>
</comment>
<evidence type="ECO:0000259" key="1">
    <source>
        <dbReference type="Pfam" id="PF20720"/>
    </source>
</evidence>
<name>A0ABX9EY51_9ENTR</name>
<protein>
    <recommendedName>
        <fullName evidence="1">Novel STAND NTPase 3 domain-containing protein</fullName>
    </recommendedName>
</protein>
<feature type="domain" description="Novel STAND NTPase 3" evidence="1">
    <location>
        <begin position="1"/>
        <end position="83"/>
    </location>
</feature>
<reference evidence="2 3" key="1">
    <citation type="submission" date="2018-06" db="EMBL/GenBank/DDBJ databases">
        <title>ACT-28, a chromosomally-encoded AmpC with carbapenemase activity from Enterobacter kobei.</title>
        <authorList>
            <person name="Jousset A.B."/>
            <person name="Oueslati S."/>
            <person name="Bernabeu S."/>
            <person name="Takissian J."/>
            <person name="Creton E."/>
            <person name="Vogel A."/>
            <person name="Cotellon G."/>
            <person name="Bonnin R.A."/>
            <person name="Dortet L."/>
            <person name="Naas T."/>
        </authorList>
    </citation>
    <scope>NUCLEOTIDE SEQUENCE [LARGE SCALE GENOMIC DNA]</scope>
    <source>
        <strain evidence="2 3">149H6</strain>
    </source>
</reference>
<accession>A0ABX9EY51</accession>
<evidence type="ECO:0000313" key="2">
    <source>
        <dbReference type="EMBL" id="RAY17801.1"/>
    </source>
</evidence>
<gene>
    <name evidence="2" type="ORF">DP181_24910</name>
</gene>
<organism evidence="2 3">
    <name type="scientific">Enterobacter kobei</name>
    <dbReference type="NCBI Taxonomy" id="208224"/>
    <lineage>
        <taxon>Bacteria</taxon>
        <taxon>Pseudomonadati</taxon>
        <taxon>Pseudomonadota</taxon>
        <taxon>Gammaproteobacteria</taxon>
        <taxon>Enterobacterales</taxon>
        <taxon>Enterobacteriaceae</taxon>
        <taxon>Enterobacter</taxon>
        <taxon>Enterobacter cloacae complex</taxon>
    </lineage>
</organism>
<dbReference type="InterPro" id="IPR049050">
    <property type="entry name" value="nSTAND3"/>
</dbReference>
<dbReference type="Proteomes" id="UP000250603">
    <property type="component" value="Unassembled WGS sequence"/>
</dbReference>
<dbReference type="EMBL" id="QMCK01000193">
    <property type="protein sequence ID" value="RAY17801.1"/>
    <property type="molecule type" value="Genomic_DNA"/>
</dbReference>
<keyword evidence="3" id="KW-1185">Reference proteome</keyword>